<evidence type="ECO:0000256" key="1">
    <source>
        <dbReference type="ARBA" id="ARBA00004370"/>
    </source>
</evidence>
<feature type="transmembrane region" description="Helical" evidence="5">
    <location>
        <begin position="156"/>
        <end position="178"/>
    </location>
</feature>
<dbReference type="EMBL" id="OY288114">
    <property type="protein sequence ID" value="CAJ0875779.1"/>
    <property type="molecule type" value="Genomic_DNA"/>
</dbReference>
<feature type="transmembrane region" description="Helical" evidence="5">
    <location>
        <begin position="99"/>
        <end position="118"/>
    </location>
</feature>
<evidence type="ECO:0000256" key="2">
    <source>
        <dbReference type="ARBA" id="ARBA00022692"/>
    </source>
</evidence>
<dbReference type="InterPro" id="IPR005828">
    <property type="entry name" value="MFS_sugar_transport-like"/>
</dbReference>
<dbReference type="SUPFAM" id="SSF103473">
    <property type="entry name" value="MFS general substrate transporter"/>
    <property type="match status" value="1"/>
</dbReference>
<protein>
    <recommendedName>
        <fullName evidence="7">Major facilitator superfamily (MFS) profile domain-containing protein</fullName>
    </recommendedName>
</protein>
<feature type="transmembrane region" description="Helical" evidence="5">
    <location>
        <begin position="244"/>
        <end position="268"/>
    </location>
</feature>
<feature type="transmembrane region" description="Helical" evidence="5">
    <location>
        <begin position="217"/>
        <end position="238"/>
    </location>
</feature>
<keyword evidence="3 5" id="KW-1133">Transmembrane helix</keyword>
<reference evidence="6" key="1">
    <citation type="submission" date="2023-07" db="EMBL/GenBank/DDBJ databases">
        <authorList>
            <person name="Pelsma A.J. K."/>
        </authorList>
    </citation>
    <scope>NUCLEOTIDE SEQUENCE</scope>
</reference>
<sequence>MTDRAPPQSESRMRLGALYCACPASSTRADVTDNRLTLAIGFGLAVLAQALVLTVLPEQSRLIAPTAERIGWPFALLLIGAAMASFPAAMLVDSFGRRAAFGLGASLGAAGGALAAFAITKDNFFGLCLGAFWLGLAQGFALFYRHIAAQGSAQGSLMVLAGGAGAALLSPLVVTLAASPAMTLLAASGLHICALGLAVRMPHAIAFEAAPSQAGRLLRGFIIATIAGAVAWFIMAAGMLHGPLTLAVCAEGPAFIGGAMGWHLFSMYGPAAVASWRPGLFPPFATLGAGLAIMFAGAGAVFAGFSIASVTIGLVAIGVGWGAVNVAALRLLHDAARPSRTAMALHDLCLLGAAAAGALLF</sequence>
<dbReference type="Gene3D" id="1.20.1250.20">
    <property type="entry name" value="MFS general substrate transporter like domains"/>
    <property type="match status" value="1"/>
</dbReference>
<feature type="transmembrane region" description="Helical" evidence="5">
    <location>
        <begin position="71"/>
        <end position="92"/>
    </location>
</feature>
<feature type="transmembrane region" description="Helical" evidence="5">
    <location>
        <begin position="124"/>
        <end position="144"/>
    </location>
</feature>
<organism evidence="6">
    <name type="scientific">freshwater sediment metagenome</name>
    <dbReference type="NCBI Taxonomy" id="556182"/>
    <lineage>
        <taxon>unclassified sequences</taxon>
        <taxon>metagenomes</taxon>
        <taxon>ecological metagenomes</taxon>
    </lineage>
</organism>
<feature type="transmembrane region" description="Helical" evidence="5">
    <location>
        <begin position="184"/>
        <end position="205"/>
    </location>
</feature>
<gene>
    <name evidence="6" type="ORF">AMST5_02725</name>
</gene>
<evidence type="ECO:0000256" key="5">
    <source>
        <dbReference type="SAM" id="Phobius"/>
    </source>
</evidence>
<accession>A0AA48M521</accession>
<keyword evidence="2 5" id="KW-0812">Transmembrane</keyword>
<dbReference type="GO" id="GO:0016020">
    <property type="term" value="C:membrane"/>
    <property type="evidence" value="ECO:0007669"/>
    <property type="project" value="UniProtKB-SubCell"/>
</dbReference>
<feature type="transmembrane region" description="Helical" evidence="5">
    <location>
        <begin position="280"/>
        <end position="305"/>
    </location>
</feature>
<keyword evidence="4 5" id="KW-0472">Membrane</keyword>
<dbReference type="InterPro" id="IPR036259">
    <property type="entry name" value="MFS_trans_sf"/>
</dbReference>
<dbReference type="AlphaFoldDB" id="A0AA48M521"/>
<evidence type="ECO:0000256" key="4">
    <source>
        <dbReference type="ARBA" id="ARBA00023136"/>
    </source>
</evidence>
<evidence type="ECO:0000313" key="6">
    <source>
        <dbReference type="EMBL" id="CAJ0875779.1"/>
    </source>
</evidence>
<name>A0AA48M521_9ZZZZ</name>
<evidence type="ECO:0008006" key="7">
    <source>
        <dbReference type="Google" id="ProtNLM"/>
    </source>
</evidence>
<dbReference type="GO" id="GO:0022857">
    <property type="term" value="F:transmembrane transporter activity"/>
    <property type="evidence" value="ECO:0007669"/>
    <property type="project" value="InterPro"/>
</dbReference>
<dbReference type="PANTHER" id="PTHR23534:SF1">
    <property type="entry name" value="MAJOR FACILITATOR SUPERFAMILY PROTEIN"/>
    <property type="match status" value="1"/>
</dbReference>
<feature type="transmembrane region" description="Helical" evidence="5">
    <location>
        <begin position="311"/>
        <end position="332"/>
    </location>
</feature>
<dbReference type="PANTHER" id="PTHR23534">
    <property type="entry name" value="MFS PERMEASE"/>
    <property type="match status" value="1"/>
</dbReference>
<dbReference type="Pfam" id="PF00083">
    <property type="entry name" value="Sugar_tr"/>
    <property type="match status" value="1"/>
</dbReference>
<feature type="transmembrane region" description="Helical" evidence="5">
    <location>
        <begin position="36"/>
        <end position="56"/>
    </location>
</feature>
<evidence type="ECO:0000256" key="3">
    <source>
        <dbReference type="ARBA" id="ARBA00022989"/>
    </source>
</evidence>
<comment type="subcellular location">
    <subcellularLocation>
        <location evidence="1">Membrane</location>
    </subcellularLocation>
</comment>
<proteinExistence type="predicted"/>